<keyword evidence="9" id="KW-1185">Reference proteome</keyword>
<dbReference type="RefSeq" id="XP_046117240.1">
    <property type="nucleotide sequence ID" value="XM_046263702.1"/>
</dbReference>
<evidence type="ECO:0000313" key="9">
    <source>
        <dbReference type="Proteomes" id="UP000887229"/>
    </source>
</evidence>
<dbReference type="CDD" id="cd12148">
    <property type="entry name" value="fungal_TF_MHR"/>
    <property type="match status" value="1"/>
</dbReference>
<keyword evidence="2" id="KW-0805">Transcription regulation</keyword>
<dbReference type="GeneID" id="70294605"/>
<feature type="region of interest" description="Disordered" evidence="6">
    <location>
        <begin position="49"/>
        <end position="78"/>
    </location>
</feature>
<dbReference type="GO" id="GO:0008270">
    <property type="term" value="F:zinc ion binding"/>
    <property type="evidence" value="ECO:0007669"/>
    <property type="project" value="InterPro"/>
</dbReference>
<dbReference type="InterPro" id="IPR007219">
    <property type="entry name" value="XnlR_reg_dom"/>
</dbReference>
<evidence type="ECO:0000256" key="4">
    <source>
        <dbReference type="ARBA" id="ARBA00023163"/>
    </source>
</evidence>
<protein>
    <submittedName>
        <fullName evidence="8">Fungal-specific transcription factor domain-containing protein</fullName>
    </submittedName>
</protein>
<dbReference type="AlphaFoldDB" id="A0A9P7ZJY1"/>
<evidence type="ECO:0000256" key="3">
    <source>
        <dbReference type="ARBA" id="ARBA00023125"/>
    </source>
</evidence>
<dbReference type="PANTHER" id="PTHR47540">
    <property type="entry name" value="THIAMINE REPRESSIBLE GENES REGULATORY PROTEIN THI5"/>
    <property type="match status" value="1"/>
</dbReference>
<keyword evidence="4" id="KW-0804">Transcription</keyword>
<gene>
    <name evidence="8" type="ORF">F5Z01DRAFT_658491</name>
</gene>
<evidence type="ECO:0000256" key="1">
    <source>
        <dbReference type="ARBA" id="ARBA00004123"/>
    </source>
</evidence>
<accession>A0A9P7ZJY1</accession>
<dbReference type="GO" id="GO:0006351">
    <property type="term" value="P:DNA-templated transcription"/>
    <property type="evidence" value="ECO:0007669"/>
    <property type="project" value="InterPro"/>
</dbReference>
<proteinExistence type="predicted"/>
<reference evidence="8" key="1">
    <citation type="journal article" date="2021" name="IMA Fungus">
        <title>Genomic characterization of three marine fungi, including Emericellopsis atlantica sp. nov. with signatures of a generalist lifestyle and marine biomass degradation.</title>
        <authorList>
            <person name="Hagestad O.C."/>
            <person name="Hou L."/>
            <person name="Andersen J.H."/>
            <person name="Hansen E.H."/>
            <person name="Altermark B."/>
            <person name="Li C."/>
            <person name="Kuhnert E."/>
            <person name="Cox R.J."/>
            <person name="Crous P.W."/>
            <person name="Spatafora J.W."/>
            <person name="Lail K."/>
            <person name="Amirebrahimi M."/>
            <person name="Lipzen A."/>
            <person name="Pangilinan J."/>
            <person name="Andreopoulos W."/>
            <person name="Hayes R.D."/>
            <person name="Ng V."/>
            <person name="Grigoriev I.V."/>
            <person name="Jackson S.A."/>
            <person name="Sutton T.D.S."/>
            <person name="Dobson A.D.W."/>
            <person name="Rama T."/>
        </authorList>
    </citation>
    <scope>NUCLEOTIDE SEQUENCE</scope>
    <source>
        <strain evidence="8">TS7</strain>
    </source>
</reference>
<dbReference type="SMART" id="SM00906">
    <property type="entry name" value="Fungal_trans"/>
    <property type="match status" value="1"/>
</dbReference>
<dbReference type="GO" id="GO:0045944">
    <property type="term" value="P:positive regulation of transcription by RNA polymerase II"/>
    <property type="evidence" value="ECO:0007669"/>
    <property type="project" value="TreeGrafter"/>
</dbReference>
<sequence>MHLPPAFTPRQGDSKVRTLIKYLALKWNTHLTTANSYIDKILEENKRLKHQLTPPETGGTLGATEDDNDQPPSTIAGQQSLETVVDPARTDTMDVRPWFINTSVTDTPILMAAVADAAFATRFRQVISDAQMPQYKHLPRVNYAPDRQLIALGDADIKWPGPSRSRFLVDVALKPLSRSYHIVRRSIVLDNVERSIQDPSWGDSFQRGKLWALFAVGELYSARSASDKVFPGMAYFAKALRVIGRSHERPNVEAIETRLILAFFSLALNRRYSAYWISGTSMRMAIVIGLHLHIPPSQIGDAAVCEHRKRVFWSAYIIDRMWASMLGHPPAVQDEDIDVGLPSDVVVAPELAGDFADAAYYIASLRLASVVTRTIRSIYGRRNTGKTFTARVQQALTDLRVWVEELPSHLHVDAQGFADSVPKPVSLHLSFNQCAILTTRPVLLHVLRTHIESSSASAASDARLPASAVTLAETCIRCARHSIRLLTEAWVDGTFATFDFFYTQYLFSALLVLAVSSLLGTKESACDRDAFEDAARFLEQLKEAGNFAAHEFWHHVDATKAVLDAMHNKRSAKETGHSLSQTVGADIGEGATSQASMAPAPYFASEAAPTTAGMALTEPSLQQLLAQPSLDLQFLEGSVYDQYSQGLYWPDLTSDCWASDGWPTS</sequence>
<dbReference type="PANTHER" id="PTHR47540:SF6">
    <property type="entry name" value="ZN(II)2CYS6 TRANSCRIPTION FACTOR (EUROFUNG)"/>
    <property type="match status" value="1"/>
</dbReference>
<evidence type="ECO:0000259" key="7">
    <source>
        <dbReference type="SMART" id="SM00906"/>
    </source>
</evidence>
<feature type="domain" description="Xylanolytic transcriptional activator regulatory" evidence="7">
    <location>
        <begin position="274"/>
        <end position="348"/>
    </location>
</feature>
<keyword evidence="3" id="KW-0238">DNA-binding</keyword>
<dbReference type="Pfam" id="PF04082">
    <property type="entry name" value="Fungal_trans"/>
    <property type="match status" value="1"/>
</dbReference>
<evidence type="ECO:0000256" key="2">
    <source>
        <dbReference type="ARBA" id="ARBA00023015"/>
    </source>
</evidence>
<keyword evidence="5" id="KW-0539">Nucleus</keyword>
<comment type="caution">
    <text evidence="8">The sequence shown here is derived from an EMBL/GenBank/DDBJ whole genome shotgun (WGS) entry which is preliminary data.</text>
</comment>
<evidence type="ECO:0000256" key="6">
    <source>
        <dbReference type="SAM" id="MobiDB-lite"/>
    </source>
</evidence>
<dbReference type="Proteomes" id="UP000887229">
    <property type="component" value="Unassembled WGS sequence"/>
</dbReference>
<organism evidence="8 9">
    <name type="scientific">Emericellopsis atlantica</name>
    <dbReference type="NCBI Taxonomy" id="2614577"/>
    <lineage>
        <taxon>Eukaryota</taxon>
        <taxon>Fungi</taxon>
        <taxon>Dikarya</taxon>
        <taxon>Ascomycota</taxon>
        <taxon>Pezizomycotina</taxon>
        <taxon>Sordariomycetes</taxon>
        <taxon>Hypocreomycetidae</taxon>
        <taxon>Hypocreales</taxon>
        <taxon>Bionectriaceae</taxon>
        <taxon>Emericellopsis</taxon>
    </lineage>
</organism>
<evidence type="ECO:0000256" key="5">
    <source>
        <dbReference type="ARBA" id="ARBA00023242"/>
    </source>
</evidence>
<dbReference type="GO" id="GO:0005634">
    <property type="term" value="C:nucleus"/>
    <property type="evidence" value="ECO:0007669"/>
    <property type="project" value="UniProtKB-SubCell"/>
</dbReference>
<name>A0A9P7ZJY1_9HYPO</name>
<dbReference type="InterPro" id="IPR051711">
    <property type="entry name" value="Stress_Response_Reg"/>
</dbReference>
<comment type="subcellular location">
    <subcellularLocation>
        <location evidence="1">Nucleus</location>
    </subcellularLocation>
</comment>
<evidence type="ECO:0000313" key="8">
    <source>
        <dbReference type="EMBL" id="KAG9253316.1"/>
    </source>
</evidence>
<dbReference type="EMBL" id="MU251258">
    <property type="protein sequence ID" value="KAG9253316.1"/>
    <property type="molecule type" value="Genomic_DNA"/>
</dbReference>
<dbReference type="OrthoDB" id="3990906at2759"/>
<dbReference type="GO" id="GO:0043565">
    <property type="term" value="F:sequence-specific DNA binding"/>
    <property type="evidence" value="ECO:0007669"/>
    <property type="project" value="TreeGrafter"/>
</dbReference>